<evidence type="ECO:0000256" key="2">
    <source>
        <dbReference type="ARBA" id="ARBA00012438"/>
    </source>
</evidence>
<dbReference type="EC" id="2.7.13.3" evidence="2"/>
<dbReference type="InterPro" id="IPR035965">
    <property type="entry name" value="PAS-like_dom_sf"/>
</dbReference>
<name>A0ABT8BEH7_9HYPH</name>
<dbReference type="Pfam" id="PF08447">
    <property type="entry name" value="PAS_3"/>
    <property type="match status" value="1"/>
</dbReference>
<dbReference type="InterPro" id="IPR052162">
    <property type="entry name" value="Sensor_kinase/Photoreceptor"/>
</dbReference>
<dbReference type="PANTHER" id="PTHR43304:SF1">
    <property type="entry name" value="PAC DOMAIN-CONTAINING PROTEIN"/>
    <property type="match status" value="1"/>
</dbReference>
<dbReference type="PROSITE" id="PS50112">
    <property type="entry name" value="PAS"/>
    <property type="match status" value="1"/>
</dbReference>
<gene>
    <name evidence="7" type="ORF">QWZ12_03490</name>
</gene>
<proteinExistence type="predicted"/>
<evidence type="ECO:0000313" key="8">
    <source>
        <dbReference type="Proteomes" id="UP001224644"/>
    </source>
</evidence>
<dbReference type="NCBIfam" id="TIGR00229">
    <property type="entry name" value="sensory_box"/>
    <property type="match status" value="1"/>
</dbReference>
<dbReference type="Proteomes" id="UP001224644">
    <property type="component" value="Unassembled WGS sequence"/>
</dbReference>
<dbReference type="InterPro" id="IPR000014">
    <property type="entry name" value="PAS"/>
</dbReference>
<feature type="domain" description="PAS" evidence="6">
    <location>
        <begin position="1"/>
        <end position="57"/>
    </location>
</feature>
<dbReference type="PANTHER" id="PTHR43304">
    <property type="entry name" value="PHYTOCHROME-LIKE PROTEIN CPH1"/>
    <property type="match status" value="1"/>
</dbReference>
<dbReference type="InterPro" id="IPR013655">
    <property type="entry name" value="PAS_fold_3"/>
</dbReference>
<comment type="catalytic activity">
    <reaction evidence="1">
        <text>ATP + protein L-histidine = ADP + protein N-phospho-L-histidine.</text>
        <dbReference type="EC" id="2.7.13.3"/>
    </reaction>
</comment>
<evidence type="ECO:0000256" key="5">
    <source>
        <dbReference type="ARBA" id="ARBA00022777"/>
    </source>
</evidence>
<sequence length="181" mass="19372">MIFAVDQAGALSHVSQEWTRLTGQPVSVALNEGWLSCVHEHDREVVRMVLIQAIDERSEFSVQFRLSSADGGIRWIGAGGVPSFGPPGRTFLGYLGSMTELTPDAPNVLTAVGRMGRFVPPPPHPATVTSDHLETIADHLLIANALIEGDGAKSALPGLRAALYEVGRALAKKIDAERVLN</sequence>
<dbReference type="RefSeq" id="WP_238228340.1">
    <property type="nucleotide sequence ID" value="NZ_BPQD01000043.1"/>
</dbReference>
<dbReference type="CDD" id="cd00130">
    <property type="entry name" value="PAS"/>
    <property type="match status" value="1"/>
</dbReference>
<evidence type="ECO:0000313" key="7">
    <source>
        <dbReference type="EMBL" id="MDN3589671.1"/>
    </source>
</evidence>
<evidence type="ECO:0000256" key="1">
    <source>
        <dbReference type="ARBA" id="ARBA00000085"/>
    </source>
</evidence>
<dbReference type="EMBL" id="JAUFPX010000002">
    <property type="protein sequence ID" value="MDN3589671.1"/>
    <property type="molecule type" value="Genomic_DNA"/>
</dbReference>
<organism evidence="7 8">
    <name type="scientific">Methylobacterium adhaesivum</name>
    <dbReference type="NCBI Taxonomy" id="333297"/>
    <lineage>
        <taxon>Bacteria</taxon>
        <taxon>Pseudomonadati</taxon>
        <taxon>Pseudomonadota</taxon>
        <taxon>Alphaproteobacteria</taxon>
        <taxon>Hyphomicrobiales</taxon>
        <taxon>Methylobacteriaceae</taxon>
        <taxon>Methylobacterium</taxon>
    </lineage>
</organism>
<protein>
    <recommendedName>
        <fullName evidence="2">histidine kinase</fullName>
        <ecNumber evidence="2">2.7.13.3</ecNumber>
    </recommendedName>
</protein>
<evidence type="ECO:0000256" key="3">
    <source>
        <dbReference type="ARBA" id="ARBA00022553"/>
    </source>
</evidence>
<accession>A0ABT8BEH7</accession>
<keyword evidence="4" id="KW-0808">Transferase</keyword>
<dbReference type="SUPFAM" id="SSF55785">
    <property type="entry name" value="PYP-like sensor domain (PAS domain)"/>
    <property type="match status" value="1"/>
</dbReference>
<evidence type="ECO:0000256" key="4">
    <source>
        <dbReference type="ARBA" id="ARBA00022679"/>
    </source>
</evidence>
<dbReference type="Gene3D" id="3.30.450.20">
    <property type="entry name" value="PAS domain"/>
    <property type="match status" value="1"/>
</dbReference>
<keyword evidence="8" id="KW-1185">Reference proteome</keyword>
<evidence type="ECO:0000259" key="6">
    <source>
        <dbReference type="PROSITE" id="PS50112"/>
    </source>
</evidence>
<reference evidence="8" key="1">
    <citation type="journal article" date="2019" name="Int. J. Syst. Evol. Microbiol.">
        <title>The Global Catalogue of Microorganisms (GCM) 10K type strain sequencing project: providing services to taxonomists for standard genome sequencing and annotation.</title>
        <authorList>
            <consortium name="The Broad Institute Genomics Platform"/>
            <consortium name="The Broad Institute Genome Sequencing Center for Infectious Disease"/>
            <person name="Wu L."/>
            <person name="Ma J."/>
        </authorList>
    </citation>
    <scope>NUCLEOTIDE SEQUENCE [LARGE SCALE GENOMIC DNA]</scope>
    <source>
        <strain evidence="8">CECT 7069</strain>
    </source>
</reference>
<keyword evidence="3" id="KW-0597">Phosphoprotein</keyword>
<comment type="caution">
    <text evidence="7">The sequence shown here is derived from an EMBL/GenBank/DDBJ whole genome shotgun (WGS) entry which is preliminary data.</text>
</comment>
<keyword evidence="5" id="KW-0418">Kinase</keyword>